<comment type="similarity">
    <text evidence="1">Belongs to the DP1 family.</text>
</comment>
<evidence type="ECO:0000313" key="3">
    <source>
        <dbReference type="EMBL" id="OTG06688.1"/>
    </source>
</evidence>
<feature type="compositionally biased region" description="Low complexity" evidence="2">
    <location>
        <begin position="216"/>
        <end position="229"/>
    </location>
</feature>
<keyword evidence="4" id="KW-1185">Reference proteome</keyword>
<proteinExistence type="inferred from homology"/>
<dbReference type="Pfam" id="PF03134">
    <property type="entry name" value="TB2_DP1_HVA22"/>
    <property type="match status" value="1"/>
</dbReference>
<dbReference type="Proteomes" id="UP000215914">
    <property type="component" value="Chromosome 11"/>
</dbReference>
<evidence type="ECO:0000313" key="4">
    <source>
        <dbReference type="Proteomes" id="UP000215914"/>
    </source>
</evidence>
<accession>A0A251T6G8</accession>
<comment type="subcellular location">
    <subcellularLocation>
        <location evidence="1">Membrane</location>
        <topology evidence="1">Multi-pass membrane protein</topology>
    </subcellularLocation>
</comment>
<evidence type="ECO:0000256" key="2">
    <source>
        <dbReference type="SAM" id="MobiDB-lite"/>
    </source>
</evidence>
<dbReference type="AlphaFoldDB" id="A0A251T6G8"/>
<feature type="region of interest" description="Disordered" evidence="2">
    <location>
        <begin position="202"/>
        <end position="229"/>
    </location>
</feature>
<protein>
    <recommendedName>
        <fullName evidence="1">HVA22-like protein</fullName>
    </recommendedName>
</protein>
<dbReference type="EMBL" id="CM007900">
    <property type="protein sequence ID" value="OTG06688.1"/>
    <property type="molecule type" value="Genomic_DNA"/>
</dbReference>
<dbReference type="PANTHER" id="PTHR12300">
    <property type="entry name" value="HVA22-LIKE PROTEINS"/>
    <property type="match status" value="1"/>
</dbReference>
<dbReference type="InterPro" id="IPR004345">
    <property type="entry name" value="TB2_DP1_HVA22"/>
</dbReference>
<organism evidence="3 4">
    <name type="scientific">Helianthus annuus</name>
    <name type="common">Common sunflower</name>
    <dbReference type="NCBI Taxonomy" id="4232"/>
    <lineage>
        <taxon>Eukaryota</taxon>
        <taxon>Viridiplantae</taxon>
        <taxon>Streptophyta</taxon>
        <taxon>Embryophyta</taxon>
        <taxon>Tracheophyta</taxon>
        <taxon>Spermatophyta</taxon>
        <taxon>Magnoliopsida</taxon>
        <taxon>eudicotyledons</taxon>
        <taxon>Gunneridae</taxon>
        <taxon>Pentapetalae</taxon>
        <taxon>asterids</taxon>
        <taxon>campanulids</taxon>
        <taxon>Asterales</taxon>
        <taxon>Asteraceae</taxon>
        <taxon>Asteroideae</taxon>
        <taxon>Heliantheae alliance</taxon>
        <taxon>Heliantheae</taxon>
        <taxon>Helianthus</taxon>
    </lineage>
</organism>
<gene>
    <name evidence="3" type="ORF">HannXRQ_Chr11g0322041</name>
</gene>
<dbReference type="STRING" id="4232.A0A251T6G8"/>
<dbReference type="GO" id="GO:0016020">
    <property type="term" value="C:membrane"/>
    <property type="evidence" value="ECO:0007669"/>
    <property type="project" value="UniProtKB-SubCell"/>
</dbReference>
<name>A0A251T6G8_HELAN</name>
<sequence>MRIKRDFSLTTQILLRSLSPLLPSVDRRNGLTATLQFLHHPHSVNITQIAGQDAGIYAQPTACVWLLLAYLYPAYECFKSIEKNKPDVEQLRFWCQYWIIIAAMTVWDPFGDALIGWLPMYSETKLVICVYLWYPKTQGTKYIYESFLKPYISKHEPEIDRTLSEFKTRAGDSAALYFQRVLAYAQTRSFDLLQVLMSQSIQRPPPQEPQTKPDIKAAAATSSAGKKSS</sequence>
<dbReference type="InParanoid" id="A0A251T6G8"/>
<dbReference type="PANTHER" id="PTHR12300:SF117">
    <property type="entry name" value="LP05237P-RELATED"/>
    <property type="match status" value="1"/>
</dbReference>
<reference evidence="4" key="1">
    <citation type="journal article" date="2017" name="Nature">
        <title>The sunflower genome provides insights into oil metabolism, flowering and Asterid evolution.</title>
        <authorList>
            <person name="Badouin H."/>
            <person name="Gouzy J."/>
            <person name="Grassa C.J."/>
            <person name="Murat F."/>
            <person name="Staton S.E."/>
            <person name="Cottret L."/>
            <person name="Lelandais-Briere C."/>
            <person name="Owens G.L."/>
            <person name="Carrere S."/>
            <person name="Mayjonade B."/>
            <person name="Legrand L."/>
            <person name="Gill N."/>
            <person name="Kane N.C."/>
            <person name="Bowers J.E."/>
            <person name="Hubner S."/>
            <person name="Bellec A."/>
            <person name="Berard A."/>
            <person name="Berges H."/>
            <person name="Blanchet N."/>
            <person name="Boniface M.C."/>
            <person name="Brunel D."/>
            <person name="Catrice O."/>
            <person name="Chaidir N."/>
            <person name="Claudel C."/>
            <person name="Donnadieu C."/>
            <person name="Faraut T."/>
            <person name="Fievet G."/>
            <person name="Helmstetter N."/>
            <person name="King M."/>
            <person name="Knapp S.J."/>
            <person name="Lai Z."/>
            <person name="Le Paslier M.C."/>
            <person name="Lippi Y."/>
            <person name="Lorenzon L."/>
            <person name="Mandel J.R."/>
            <person name="Marage G."/>
            <person name="Marchand G."/>
            <person name="Marquand E."/>
            <person name="Bret-Mestries E."/>
            <person name="Morien E."/>
            <person name="Nambeesan S."/>
            <person name="Nguyen T."/>
            <person name="Pegot-Espagnet P."/>
            <person name="Pouilly N."/>
            <person name="Raftis F."/>
            <person name="Sallet E."/>
            <person name="Schiex T."/>
            <person name="Thomas J."/>
            <person name="Vandecasteele C."/>
            <person name="Vares D."/>
            <person name="Vear F."/>
            <person name="Vautrin S."/>
            <person name="Crespi M."/>
            <person name="Mangin B."/>
            <person name="Burke J.M."/>
            <person name="Salse J."/>
            <person name="Munos S."/>
            <person name="Vincourt P."/>
            <person name="Rieseberg L.H."/>
            <person name="Langlade N.B."/>
        </authorList>
    </citation>
    <scope>NUCLEOTIDE SEQUENCE [LARGE SCALE GENOMIC DNA]</scope>
    <source>
        <strain evidence="4">cv. SF193</strain>
    </source>
</reference>
<evidence type="ECO:0000256" key="1">
    <source>
        <dbReference type="RuleBase" id="RU362006"/>
    </source>
</evidence>